<sequence length="657" mass="74121">MEARPVSRAGAYAHRLFSKLSFVSAFLLLSSLCVDAYVPGIAPTDYIRGQQVEVQTASLQSVQGVLPVDPYQSNAPFCRPEKIEVEENNLGQILLADRVKNTPFELEFLTDASCKLLCKDQPLGDAQRSFLERLVKDNYQYQLIVDQLYALLRHYRADGSSAFTFGTPVGFRKGDDIFIHNHFLILLYYHSNSDNDGQEVHRIVGFEIVPYSIEHIETPDGSVLCAPRDSGETGSGAAPEPPKTRAALSEEPFLLGSSDKISFTYDVVWQHSNTPWSQRWDAYLKNARDNPIIHWFSIVNSLVVVLLLTGIVAMILLRVLYRDIAKYNELLVDEEEAEETGWKLLHGDVFRKPAHSTVLAALAGSGVQLVGMAFVTVIFAGLGVFSPSYRGSILQAVLLLWTFMGAAAGYTSARLYKMFKSTNWKMTTIRTALVFPGVVFAVFFLLNLVLWMQRSSAAVSFSALVFLLLLWFGISTPLVFLGAYFGFKQQPISLPVRINKIPRQIPQQPWFMQPILSCIVGGALPFGAMFTELFFLFSSIWQHRFYYLFGFLFLVLVILCVTCAEISITFVYFQLVCEDYLWWWRSFLCSASSGFYVLLYAVYYYHSRLKLTHATGALIYFGYSFIMAYACFILTGAIGFIASFFFLRKIYGSIKVD</sequence>
<gene>
    <name evidence="8" type="ORF">BN1204_042810</name>
</gene>
<dbReference type="AlphaFoldDB" id="A0A0F7UF27"/>
<dbReference type="GO" id="GO:0005737">
    <property type="term" value="C:cytoplasm"/>
    <property type="evidence" value="ECO:0007669"/>
    <property type="project" value="UniProtKB-ARBA"/>
</dbReference>
<keyword evidence="5 7" id="KW-1133">Transmembrane helix</keyword>
<dbReference type="Pfam" id="PF02990">
    <property type="entry name" value="EMP70"/>
    <property type="match status" value="1"/>
</dbReference>
<feature type="transmembrane region" description="Helical" evidence="7">
    <location>
        <begin position="432"/>
        <end position="452"/>
    </location>
</feature>
<organism evidence="8">
    <name type="scientific">Neospora caninum (strain Liverpool)</name>
    <dbReference type="NCBI Taxonomy" id="572307"/>
    <lineage>
        <taxon>Eukaryota</taxon>
        <taxon>Sar</taxon>
        <taxon>Alveolata</taxon>
        <taxon>Apicomplexa</taxon>
        <taxon>Conoidasida</taxon>
        <taxon>Coccidia</taxon>
        <taxon>Eucoccidiorida</taxon>
        <taxon>Eimeriorina</taxon>
        <taxon>Sarcocystidae</taxon>
        <taxon>Neospora</taxon>
    </lineage>
</organism>
<feature type="transmembrane region" description="Helical" evidence="7">
    <location>
        <begin position="358"/>
        <end position="386"/>
    </location>
</feature>
<protein>
    <recommendedName>
        <fullName evidence="7">Transmembrane 9 superfamily member</fullName>
    </recommendedName>
</protein>
<evidence type="ECO:0000256" key="4">
    <source>
        <dbReference type="ARBA" id="ARBA00022729"/>
    </source>
</evidence>
<comment type="subcellular location">
    <subcellularLocation>
        <location evidence="1">Membrane</location>
        <topology evidence="1">Multi-pass membrane protein</topology>
    </subcellularLocation>
</comment>
<dbReference type="PANTHER" id="PTHR10766:SF111">
    <property type="entry name" value="TRANSMEMBRANE 9 SUPERFAMILY MEMBER 2"/>
    <property type="match status" value="1"/>
</dbReference>
<dbReference type="PANTHER" id="PTHR10766">
    <property type="entry name" value="TRANSMEMBRANE 9 SUPERFAMILY PROTEIN"/>
    <property type="match status" value="1"/>
</dbReference>
<evidence type="ECO:0000313" key="8">
    <source>
        <dbReference type="EMBL" id="CEL68528.1"/>
    </source>
</evidence>
<evidence type="ECO:0000256" key="1">
    <source>
        <dbReference type="ARBA" id="ARBA00004141"/>
    </source>
</evidence>
<keyword evidence="3 7" id="KW-0812">Transmembrane</keyword>
<feature type="transmembrane region" description="Helical" evidence="7">
    <location>
        <begin position="515"/>
        <end position="541"/>
    </location>
</feature>
<proteinExistence type="inferred from homology"/>
<name>A0A0F7UF27_NEOCL</name>
<keyword evidence="6 7" id="KW-0472">Membrane</keyword>
<dbReference type="EMBL" id="LN714484">
    <property type="protein sequence ID" value="CEL68528.1"/>
    <property type="molecule type" value="Genomic_DNA"/>
</dbReference>
<feature type="transmembrane region" description="Helical" evidence="7">
    <location>
        <begin position="392"/>
        <end position="411"/>
    </location>
</feature>
<feature type="transmembrane region" description="Helical" evidence="7">
    <location>
        <begin position="617"/>
        <end position="647"/>
    </location>
</feature>
<keyword evidence="4 7" id="KW-0732">Signal</keyword>
<feature type="chain" id="PRO_5007354905" description="Transmembrane 9 superfamily member" evidence="7">
    <location>
        <begin position="37"/>
        <end position="657"/>
    </location>
</feature>
<feature type="transmembrane region" description="Helical" evidence="7">
    <location>
        <begin position="464"/>
        <end position="487"/>
    </location>
</feature>
<accession>A0A0F7UF27</accession>
<dbReference type="GO" id="GO:0016020">
    <property type="term" value="C:membrane"/>
    <property type="evidence" value="ECO:0007669"/>
    <property type="project" value="UniProtKB-SubCell"/>
</dbReference>
<reference evidence="8" key="1">
    <citation type="journal article" date="2015" name="PLoS ONE">
        <title>Comprehensive Evaluation of Toxoplasma gondii VEG and Neospora caninum LIV Genomes with Tachyzoite Stage Transcriptome and Proteome Defines Novel Transcript Features.</title>
        <authorList>
            <person name="Ramaprasad A."/>
            <person name="Mourier T."/>
            <person name="Naeem R."/>
            <person name="Malas T.B."/>
            <person name="Moussa E."/>
            <person name="Panigrahi A."/>
            <person name="Vermont S.J."/>
            <person name="Otto T.D."/>
            <person name="Wastling J."/>
            <person name="Pain A."/>
        </authorList>
    </citation>
    <scope>NUCLEOTIDE SEQUENCE</scope>
    <source>
        <strain evidence="8">Liverpool</strain>
    </source>
</reference>
<evidence type="ECO:0000256" key="3">
    <source>
        <dbReference type="ARBA" id="ARBA00022692"/>
    </source>
</evidence>
<dbReference type="GO" id="GO:0072657">
    <property type="term" value="P:protein localization to membrane"/>
    <property type="evidence" value="ECO:0007669"/>
    <property type="project" value="TreeGrafter"/>
</dbReference>
<feature type="transmembrane region" description="Helical" evidence="7">
    <location>
        <begin position="582"/>
        <end position="605"/>
    </location>
</feature>
<evidence type="ECO:0000256" key="6">
    <source>
        <dbReference type="ARBA" id="ARBA00023136"/>
    </source>
</evidence>
<evidence type="ECO:0000256" key="7">
    <source>
        <dbReference type="RuleBase" id="RU363079"/>
    </source>
</evidence>
<feature type="transmembrane region" description="Helical" evidence="7">
    <location>
        <begin position="547"/>
        <end position="573"/>
    </location>
</feature>
<feature type="signal peptide" evidence="7">
    <location>
        <begin position="1"/>
        <end position="36"/>
    </location>
</feature>
<evidence type="ECO:0000256" key="5">
    <source>
        <dbReference type="ARBA" id="ARBA00022989"/>
    </source>
</evidence>
<comment type="similarity">
    <text evidence="2 7">Belongs to the nonaspanin (TM9SF) (TC 9.A.2) family.</text>
</comment>
<evidence type="ECO:0000256" key="2">
    <source>
        <dbReference type="ARBA" id="ARBA00005227"/>
    </source>
</evidence>
<dbReference type="InterPro" id="IPR004240">
    <property type="entry name" value="EMP70"/>
</dbReference>
<feature type="transmembrane region" description="Helical" evidence="7">
    <location>
        <begin position="292"/>
        <end position="317"/>
    </location>
</feature>